<name>A0A5C6G187_METRR</name>
<feature type="region of interest" description="Disordered" evidence="1">
    <location>
        <begin position="154"/>
        <end position="184"/>
    </location>
</feature>
<gene>
    <name evidence="2" type="ORF">ED733_002556</name>
</gene>
<dbReference type="EMBL" id="SBHS01000050">
    <property type="protein sequence ID" value="TWU71204.1"/>
    <property type="molecule type" value="Genomic_DNA"/>
</dbReference>
<comment type="caution">
    <text evidence="2">The sequence shown here is derived from an EMBL/GenBank/DDBJ whole genome shotgun (WGS) entry which is preliminary data.</text>
</comment>
<protein>
    <submittedName>
        <fullName evidence="2">Uncharacterized protein</fullName>
    </submittedName>
</protein>
<feature type="region of interest" description="Disordered" evidence="1">
    <location>
        <begin position="1"/>
        <end position="34"/>
    </location>
</feature>
<feature type="region of interest" description="Disordered" evidence="1">
    <location>
        <begin position="323"/>
        <end position="342"/>
    </location>
</feature>
<evidence type="ECO:0000313" key="3">
    <source>
        <dbReference type="Proteomes" id="UP000317257"/>
    </source>
</evidence>
<sequence length="342" mass="38480">MARPQNRKRRPPDELSQGNPPAKKTKTTRDNNFSPTFWDKLSKVWLTPRALRELDRRNISHPLLQSVQPLVGTLTELTRFARHGGLDLNHLRGARYPDSKNDMSCSAPSTARSRGTKSTARTSVSSKPRNSSPYDDDFEQHLIDICIYPEGYEHPSSRVTPEPGNLSQARQELSNPRASLSPSQFTESMFRDFRRKTKSKSEGSIMRTVIPMLACNIKTPNEGNIPFTNVVPLADVFHCAVKRNLNELIIPTNHANAPAVPNFFLEAKAQMEVLPWPRSRLVTMGRTAPALCTHYKTTKRRRRRMTAMPIPIARPITPAQAHFNSTPTMSLGPRQKGGLNIT</sequence>
<feature type="region of interest" description="Disordered" evidence="1">
    <location>
        <begin position="94"/>
        <end position="136"/>
    </location>
</feature>
<proteinExistence type="predicted"/>
<feature type="compositionally biased region" description="Polar residues" evidence="1">
    <location>
        <begin position="102"/>
        <end position="133"/>
    </location>
</feature>
<dbReference type="AlphaFoldDB" id="A0A5C6G187"/>
<organism evidence="2 3">
    <name type="scientific">Metarhizium rileyi (strain RCEF 4871)</name>
    <name type="common">Nomuraea rileyi</name>
    <dbReference type="NCBI Taxonomy" id="1649241"/>
    <lineage>
        <taxon>Eukaryota</taxon>
        <taxon>Fungi</taxon>
        <taxon>Dikarya</taxon>
        <taxon>Ascomycota</taxon>
        <taxon>Pezizomycotina</taxon>
        <taxon>Sordariomycetes</taxon>
        <taxon>Hypocreomycetidae</taxon>
        <taxon>Hypocreales</taxon>
        <taxon>Clavicipitaceae</taxon>
        <taxon>Metarhizium</taxon>
    </lineage>
</organism>
<reference evidence="3" key="1">
    <citation type="submission" date="2018-12" db="EMBL/GenBank/DDBJ databases">
        <title>The complete genome of Metarhizium rileyi, a key fungal pathogen of Lepidoptera.</title>
        <authorList>
            <person name="Binneck E."/>
            <person name="Lastra C.C.L."/>
            <person name="Sosa-Gomez D.R."/>
        </authorList>
    </citation>
    <scope>NUCLEOTIDE SEQUENCE [LARGE SCALE GENOMIC DNA]</scope>
    <source>
        <strain evidence="3">Cep018-CH2</strain>
    </source>
</reference>
<dbReference type="Proteomes" id="UP000317257">
    <property type="component" value="Unassembled WGS sequence"/>
</dbReference>
<feature type="compositionally biased region" description="Polar residues" evidence="1">
    <location>
        <begin position="165"/>
        <end position="184"/>
    </location>
</feature>
<evidence type="ECO:0000256" key="1">
    <source>
        <dbReference type="SAM" id="MobiDB-lite"/>
    </source>
</evidence>
<evidence type="ECO:0000313" key="2">
    <source>
        <dbReference type="EMBL" id="TWU71204.1"/>
    </source>
</evidence>
<accession>A0A5C6G187</accession>
<feature type="compositionally biased region" description="Basic residues" evidence="1">
    <location>
        <begin position="1"/>
        <end position="10"/>
    </location>
</feature>